<feature type="region of interest" description="Disordered" evidence="4">
    <location>
        <begin position="483"/>
        <end position="527"/>
    </location>
</feature>
<feature type="compositionally biased region" description="Polar residues" evidence="4">
    <location>
        <begin position="687"/>
        <end position="704"/>
    </location>
</feature>
<dbReference type="GO" id="GO:0005815">
    <property type="term" value="C:microtubule organizing center"/>
    <property type="evidence" value="ECO:0007669"/>
    <property type="project" value="InterPro"/>
</dbReference>
<feature type="compositionally biased region" description="Basic residues" evidence="4">
    <location>
        <begin position="847"/>
        <end position="864"/>
    </location>
</feature>
<feature type="region of interest" description="Disordered" evidence="4">
    <location>
        <begin position="1"/>
        <end position="96"/>
    </location>
</feature>
<name>A0A9P7ZRR9_9HYPO</name>
<dbReference type="EMBL" id="MU251247">
    <property type="protein sequence ID" value="KAG9256607.1"/>
    <property type="molecule type" value="Genomic_DNA"/>
</dbReference>
<reference evidence="6" key="1">
    <citation type="journal article" date="2021" name="IMA Fungus">
        <title>Genomic characterization of three marine fungi, including Emericellopsis atlantica sp. nov. with signatures of a generalist lifestyle and marine biomass degradation.</title>
        <authorList>
            <person name="Hagestad O.C."/>
            <person name="Hou L."/>
            <person name="Andersen J.H."/>
            <person name="Hansen E.H."/>
            <person name="Altermark B."/>
            <person name="Li C."/>
            <person name="Kuhnert E."/>
            <person name="Cox R.J."/>
            <person name="Crous P.W."/>
            <person name="Spatafora J.W."/>
            <person name="Lail K."/>
            <person name="Amirebrahimi M."/>
            <person name="Lipzen A."/>
            <person name="Pangilinan J."/>
            <person name="Andreopoulos W."/>
            <person name="Hayes R.D."/>
            <person name="Ng V."/>
            <person name="Grigoriev I.V."/>
            <person name="Jackson S.A."/>
            <person name="Sutton T.D.S."/>
            <person name="Dobson A.D.W."/>
            <person name="Rama T."/>
        </authorList>
    </citation>
    <scope>NUCLEOTIDE SEQUENCE</scope>
    <source>
        <strain evidence="6">TS7</strain>
    </source>
</reference>
<feature type="compositionally biased region" description="Polar residues" evidence="4">
    <location>
        <begin position="346"/>
        <end position="357"/>
    </location>
</feature>
<dbReference type="InterPro" id="IPR012943">
    <property type="entry name" value="Cnn_1N"/>
</dbReference>
<feature type="compositionally biased region" description="Polar residues" evidence="4">
    <location>
        <begin position="744"/>
        <end position="760"/>
    </location>
</feature>
<keyword evidence="3" id="KW-0175">Coiled coil</keyword>
<feature type="compositionally biased region" description="Basic and acidic residues" evidence="4">
    <location>
        <begin position="397"/>
        <end position="412"/>
    </location>
</feature>
<comment type="subcellular location">
    <subcellularLocation>
        <location evidence="1">Cytoplasm</location>
    </subcellularLocation>
</comment>
<feature type="region of interest" description="Disordered" evidence="4">
    <location>
        <begin position="652"/>
        <end position="864"/>
    </location>
</feature>
<evidence type="ECO:0000256" key="4">
    <source>
        <dbReference type="SAM" id="MobiDB-lite"/>
    </source>
</evidence>
<feature type="compositionally biased region" description="Polar residues" evidence="4">
    <location>
        <begin position="110"/>
        <end position="119"/>
    </location>
</feature>
<feature type="compositionally biased region" description="Basic and acidic residues" evidence="4">
    <location>
        <begin position="239"/>
        <end position="253"/>
    </location>
</feature>
<dbReference type="Proteomes" id="UP000887229">
    <property type="component" value="Unassembled WGS sequence"/>
</dbReference>
<dbReference type="AlphaFoldDB" id="A0A9P7ZRR9"/>
<feature type="compositionally biased region" description="Low complexity" evidence="4">
    <location>
        <begin position="1"/>
        <end position="17"/>
    </location>
</feature>
<gene>
    <name evidence="6" type="ORF">F5Z01DRAFT_617901</name>
</gene>
<dbReference type="GeneID" id="70291908"/>
<feature type="coiled-coil region" evidence="3">
    <location>
        <begin position="162"/>
        <end position="217"/>
    </location>
</feature>
<feature type="domain" description="Centrosomin N-terminal motif 1" evidence="5">
    <location>
        <begin position="134"/>
        <end position="200"/>
    </location>
</feature>
<comment type="caution">
    <text evidence="6">The sequence shown here is derived from an EMBL/GenBank/DDBJ whole genome shotgun (WGS) entry which is preliminary data.</text>
</comment>
<organism evidence="6 7">
    <name type="scientific">Emericellopsis atlantica</name>
    <dbReference type="NCBI Taxonomy" id="2614577"/>
    <lineage>
        <taxon>Eukaryota</taxon>
        <taxon>Fungi</taxon>
        <taxon>Dikarya</taxon>
        <taxon>Ascomycota</taxon>
        <taxon>Pezizomycotina</taxon>
        <taxon>Sordariomycetes</taxon>
        <taxon>Hypocreomycetidae</taxon>
        <taxon>Hypocreales</taxon>
        <taxon>Bionectriaceae</taxon>
        <taxon>Emericellopsis</taxon>
    </lineage>
</organism>
<evidence type="ECO:0000259" key="5">
    <source>
        <dbReference type="Pfam" id="PF07989"/>
    </source>
</evidence>
<evidence type="ECO:0000256" key="3">
    <source>
        <dbReference type="SAM" id="Coils"/>
    </source>
</evidence>
<accession>A0A9P7ZRR9</accession>
<dbReference type="OrthoDB" id="10251744at2759"/>
<keyword evidence="2" id="KW-0963">Cytoplasm</keyword>
<evidence type="ECO:0000256" key="2">
    <source>
        <dbReference type="ARBA" id="ARBA00022490"/>
    </source>
</evidence>
<evidence type="ECO:0000313" key="7">
    <source>
        <dbReference type="Proteomes" id="UP000887229"/>
    </source>
</evidence>
<keyword evidence="7" id="KW-1185">Reference proteome</keyword>
<feature type="region of interest" description="Disordered" evidence="4">
    <location>
        <begin position="110"/>
        <end position="129"/>
    </location>
</feature>
<feature type="compositionally biased region" description="Low complexity" evidence="4">
    <location>
        <begin position="79"/>
        <end position="96"/>
    </location>
</feature>
<feature type="compositionally biased region" description="Basic and acidic residues" evidence="4">
    <location>
        <begin position="120"/>
        <end position="129"/>
    </location>
</feature>
<dbReference type="Pfam" id="PF07989">
    <property type="entry name" value="Cnn_1N"/>
    <property type="match status" value="1"/>
</dbReference>
<sequence>MPTDSAASLSSSHRSSSPFNHAHRAHLANSAKPASPRPAQRPTRLLNREESTESGGRTPVSALLHEKLQTQRQVEGHRASAAASNASKSSSDMTASIDASSLHQACSSKYASSDAGRQTLRTDGETGQRKGLALKEMEHVVSGLHKQNFDLKLELYHRRERQTALEERMEALQAEKSEVEDMNDRLIAEMEKRDKAVEEAVAMIIMLEEKVDTLTKERNMVRHVEAQSLFSAAYRPVPEDPSYRATTPERRPEPASLHRVPSFMSDHSEATENLRNVYTGVRGSVVSLARVPEGTSDLGDTPGPCLESPSLSVLSKSSFVSVYPSNRKNGNAPYRVDGSPSIRGEPTSSPSQRSVAASPSRRGASSVPPRFRTPGRLGSAGQIQPITSVIEDSPLQRIERMDPSYSPRRDMSRQSSSSRPATAIEQPKLQRMTSRRVLRAEKRDNLAKVNTDAAGGVSLYEQTLPPTPDTVASSTLQRFKKSTDTLERRQNGLNDRSNDHVNVPSSNEGVSLRTQVGSTPMPADAPPTIRRTETLGNSLNQIPRSIPQRPRSADESTISYRRDRDYGFDTEDSEIDSFASKQEMWERAGHDKREEPDLFGFASNGIAWGHNAGLTYTSSIRDPLSLSFGMEGAVVGPTSDQLYDAIPAEALPAAQQTSRARTKPGPKQAPQQRGAKSHAQRPRRNSDNAQNRDNMKTPVQQSFAPQVPDAATGYNKQYPPITTQRTRDAVKGFWRRSFGGGPLPQNTPSASTATDSQDQGNAPRPAAGKVQSDQSMGDDPPNDDLSRATPAPIGDKRPSYNNANYLTNLDRPATATTGVTAHTERGAPQEPAAGGGNVSNATGTRRSWVKQRFNRHRSNSMKNG</sequence>
<evidence type="ECO:0000256" key="1">
    <source>
        <dbReference type="ARBA" id="ARBA00004496"/>
    </source>
</evidence>
<feature type="region of interest" description="Disordered" evidence="4">
    <location>
        <begin position="540"/>
        <end position="559"/>
    </location>
</feature>
<feature type="region of interest" description="Disordered" evidence="4">
    <location>
        <begin position="323"/>
        <end position="433"/>
    </location>
</feature>
<evidence type="ECO:0000313" key="6">
    <source>
        <dbReference type="EMBL" id="KAG9256607.1"/>
    </source>
</evidence>
<feature type="compositionally biased region" description="Basic and acidic residues" evidence="4">
    <location>
        <begin position="64"/>
        <end position="78"/>
    </location>
</feature>
<feature type="compositionally biased region" description="Polar residues" evidence="4">
    <location>
        <begin position="503"/>
        <end position="518"/>
    </location>
</feature>
<proteinExistence type="predicted"/>
<dbReference type="GO" id="GO:0005737">
    <property type="term" value="C:cytoplasm"/>
    <property type="evidence" value="ECO:0007669"/>
    <property type="project" value="UniProtKB-SubCell"/>
</dbReference>
<protein>
    <recommendedName>
        <fullName evidence="5">Centrosomin N-terminal motif 1 domain-containing protein</fullName>
    </recommendedName>
</protein>
<feature type="region of interest" description="Disordered" evidence="4">
    <location>
        <begin position="239"/>
        <end position="259"/>
    </location>
</feature>
<dbReference type="RefSeq" id="XP_046120531.1">
    <property type="nucleotide sequence ID" value="XM_046261005.1"/>
</dbReference>